<dbReference type="InterPro" id="IPR003650">
    <property type="entry name" value="Orange_dom"/>
</dbReference>
<feature type="region of interest" description="Disordered" evidence="6">
    <location>
        <begin position="282"/>
        <end position="312"/>
    </location>
</feature>
<dbReference type="InterPro" id="IPR036638">
    <property type="entry name" value="HLH_DNA-bd_sf"/>
</dbReference>
<dbReference type="GO" id="GO:0003677">
    <property type="term" value="F:DNA binding"/>
    <property type="evidence" value="ECO:0007669"/>
    <property type="project" value="UniProtKB-KW"/>
</dbReference>
<dbReference type="AlphaFoldDB" id="A0AAV2IS89"/>
<evidence type="ECO:0000256" key="3">
    <source>
        <dbReference type="ARBA" id="ARBA00023125"/>
    </source>
</evidence>
<keyword evidence="4" id="KW-0804">Transcription</keyword>
<feature type="domain" description="Orange" evidence="8">
    <location>
        <begin position="98"/>
        <end position="131"/>
    </location>
</feature>
<dbReference type="PROSITE" id="PS50888">
    <property type="entry name" value="BHLH"/>
    <property type="match status" value="1"/>
</dbReference>
<dbReference type="InterPro" id="IPR050370">
    <property type="entry name" value="HES_HEY"/>
</dbReference>
<evidence type="ECO:0000256" key="5">
    <source>
        <dbReference type="ARBA" id="ARBA00023242"/>
    </source>
</evidence>
<gene>
    <name evidence="9" type="ORF">GSLYS_00021964001</name>
</gene>
<name>A0AAV2IS89_LYMST</name>
<feature type="compositionally biased region" description="Low complexity" evidence="6">
    <location>
        <begin position="330"/>
        <end position="345"/>
    </location>
</feature>
<proteinExistence type="predicted"/>
<dbReference type="PROSITE" id="PS51054">
    <property type="entry name" value="ORANGE"/>
    <property type="match status" value="1"/>
</dbReference>
<accession>A0AAV2IS89</accession>
<evidence type="ECO:0000259" key="7">
    <source>
        <dbReference type="PROSITE" id="PS50888"/>
    </source>
</evidence>
<dbReference type="Pfam" id="PF07527">
    <property type="entry name" value="Hairy_orange"/>
    <property type="match status" value="1"/>
</dbReference>
<dbReference type="EMBL" id="CAXITT010001526">
    <property type="protein sequence ID" value="CAL1548647.1"/>
    <property type="molecule type" value="Genomic_DNA"/>
</dbReference>
<evidence type="ECO:0000313" key="9">
    <source>
        <dbReference type="EMBL" id="CAL1548647.1"/>
    </source>
</evidence>
<reference evidence="9 10" key="1">
    <citation type="submission" date="2024-04" db="EMBL/GenBank/DDBJ databases">
        <authorList>
            <consortium name="Genoscope - CEA"/>
            <person name="William W."/>
        </authorList>
    </citation>
    <scope>NUCLEOTIDE SEQUENCE [LARGE SCALE GENOMIC DNA]</scope>
</reference>
<dbReference type="SUPFAM" id="SSF158457">
    <property type="entry name" value="Orange domain-like"/>
    <property type="match status" value="1"/>
</dbReference>
<dbReference type="Gene3D" id="4.10.280.10">
    <property type="entry name" value="Helix-loop-helix DNA-binding domain"/>
    <property type="match status" value="1"/>
</dbReference>
<sequence length="459" mass="50801">MTMANATMTSPPTNGVSSRKTNKPLMEKRRRARINDSLSQLKSLVIQSSKKDSSQFNKLEKADILELTVKYLRNLQNQQHLQQQSAVASSDISLAGKYQAGFMECANEVIRYLGQSQGFTDDIKSRVVGHLASCVQLASKSSFSKPQNNVNPSGQTNAAIAVPAQQQTTAAQLPNGQIIQIVNGSYHQMKQYTPAAASAPVQITSSPANLSTSPVSHVAVSAAPSPVSASSPFSRYTQPLHIQIPPVLSPVLIQSKLPQQQKMSQPQQLSRLQETAPQSISHLPAPQQEKVISSSSSPHLRDRSMSPVPMRLPKHLSYYTHEDDYIPRSRTYSMTSSSSDSELISPLNLSQSPQYYDSRKENNYPSKYPASHQEYHQQVPLSANDRVSPGHYILSDKSVFSSHYPSKFASVIVDGRKHIDGSTLKYMSMVMEDERHCIRHEESTSPASSVGEDRLWRPW</sequence>
<dbReference type="GO" id="GO:0046983">
    <property type="term" value="F:protein dimerization activity"/>
    <property type="evidence" value="ECO:0007669"/>
    <property type="project" value="InterPro"/>
</dbReference>
<dbReference type="Proteomes" id="UP001497497">
    <property type="component" value="Unassembled WGS sequence"/>
</dbReference>
<comment type="caution">
    <text evidence="9">The sequence shown here is derived from an EMBL/GenBank/DDBJ whole genome shotgun (WGS) entry which is preliminary data.</text>
</comment>
<evidence type="ECO:0000256" key="2">
    <source>
        <dbReference type="ARBA" id="ARBA00023015"/>
    </source>
</evidence>
<keyword evidence="10" id="KW-1185">Reference proteome</keyword>
<dbReference type="Pfam" id="PF00010">
    <property type="entry name" value="HLH"/>
    <property type="match status" value="1"/>
</dbReference>
<dbReference type="Gene3D" id="6.10.250.980">
    <property type="match status" value="1"/>
</dbReference>
<feature type="region of interest" description="Disordered" evidence="6">
    <location>
        <begin position="330"/>
        <end position="369"/>
    </location>
</feature>
<organism evidence="9 10">
    <name type="scientific">Lymnaea stagnalis</name>
    <name type="common">Great pond snail</name>
    <name type="synonym">Helix stagnalis</name>
    <dbReference type="NCBI Taxonomy" id="6523"/>
    <lineage>
        <taxon>Eukaryota</taxon>
        <taxon>Metazoa</taxon>
        <taxon>Spiralia</taxon>
        <taxon>Lophotrochozoa</taxon>
        <taxon>Mollusca</taxon>
        <taxon>Gastropoda</taxon>
        <taxon>Heterobranchia</taxon>
        <taxon>Euthyneura</taxon>
        <taxon>Panpulmonata</taxon>
        <taxon>Hygrophila</taxon>
        <taxon>Lymnaeoidea</taxon>
        <taxon>Lymnaeidae</taxon>
        <taxon>Lymnaea</taxon>
    </lineage>
</organism>
<comment type="subcellular location">
    <subcellularLocation>
        <location evidence="1">Nucleus</location>
    </subcellularLocation>
</comment>
<dbReference type="SUPFAM" id="SSF47459">
    <property type="entry name" value="HLH, helix-loop-helix DNA-binding domain"/>
    <property type="match status" value="1"/>
</dbReference>
<dbReference type="FunFam" id="4.10.280.10:FF:000009">
    <property type="entry name" value="Transcription factor HES-1"/>
    <property type="match status" value="1"/>
</dbReference>
<evidence type="ECO:0000259" key="8">
    <source>
        <dbReference type="PROSITE" id="PS51054"/>
    </source>
</evidence>
<dbReference type="SMART" id="SM00353">
    <property type="entry name" value="HLH"/>
    <property type="match status" value="1"/>
</dbReference>
<keyword evidence="3" id="KW-0238">DNA-binding</keyword>
<feature type="compositionally biased region" description="Polar residues" evidence="6">
    <location>
        <begin position="1"/>
        <end position="19"/>
    </location>
</feature>
<evidence type="ECO:0000256" key="6">
    <source>
        <dbReference type="SAM" id="MobiDB-lite"/>
    </source>
</evidence>
<keyword evidence="2" id="KW-0805">Transcription regulation</keyword>
<dbReference type="InterPro" id="IPR011598">
    <property type="entry name" value="bHLH_dom"/>
</dbReference>
<evidence type="ECO:0000256" key="1">
    <source>
        <dbReference type="ARBA" id="ARBA00004123"/>
    </source>
</evidence>
<protein>
    <submittedName>
        <fullName evidence="9">Uncharacterized protein</fullName>
    </submittedName>
</protein>
<dbReference type="CDD" id="cd11410">
    <property type="entry name" value="bHLH_O_HES"/>
    <property type="match status" value="1"/>
</dbReference>
<evidence type="ECO:0000313" key="10">
    <source>
        <dbReference type="Proteomes" id="UP001497497"/>
    </source>
</evidence>
<dbReference type="SMART" id="SM00511">
    <property type="entry name" value="ORANGE"/>
    <property type="match status" value="1"/>
</dbReference>
<dbReference type="GO" id="GO:0005634">
    <property type="term" value="C:nucleus"/>
    <property type="evidence" value="ECO:0007669"/>
    <property type="project" value="UniProtKB-SubCell"/>
</dbReference>
<evidence type="ECO:0000256" key="4">
    <source>
        <dbReference type="ARBA" id="ARBA00023163"/>
    </source>
</evidence>
<feature type="domain" description="BHLH" evidence="7">
    <location>
        <begin position="18"/>
        <end position="75"/>
    </location>
</feature>
<dbReference type="PANTHER" id="PTHR10985">
    <property type="entry name" value="BASIC HELIX-LOOP-HELIX TRANSCRIPTION FACTOR, HES-RELATED"/>
    <property type="match status" value="1"/>
</dbReference>
<keyword evidence="5" id="KW-0539">Nucleus</keyword>
<feature type="region of interest" description="Disordered" evidence="6">
    <location>
        <begin position="1"/>
        <end position="33"/>
    </location>
</feature>
<dbReference type="GO" id="GO:0006355">
    <property type="term" value="P:regulation of DNA-templated transcription"/>
    <property type="evidence" value="ECO:0007669"/>
    <property type="project" value="InterPro"/>
</dbReference>